<reference evidence="3 4" key="1">
    <citation type="journal article" date="2021" name="BMC Genomics">
        <title>Datura genome reveals duplications of psychoactive alkaloid biosynthetic genes and high mutation rate following tissue culture.</title>
        <authorList>
            <person name="Rajewski A."/>
            <person name="Carter-House D."/>
            <person name="Stajich J."/>
            <person name="Litt A."/>
        </authorList>
    </citation>
    <scope>NUCLEOTIDE SEQUENCE [LARGE SCALE GENOMIC DNA]</scope>
    <source>
        <strain evidence="3">AR-01</strain>
    </source>
</reference>
<feature type="compositionally biased region" description="Polar residues" evidence="1">
    <location>
        <begin position="44"/>
        <end position="63"/>
    </location>
</feature>
<name>A0ABS8V7B1_DATST</name>
<dbReference type="Proteomes" id="UP000823775">
    <property type="component" value="Unassembled WGS sequence"/>
</dbReference>
<evidence type="ECO:0000313" key="4">
    <source>
        <dbReference type="Proteomes" id="UP000823775"/>
    </source>
</evidence>
<feature type="compositionally biased region" description="Low complexity" evidence="1">
    <location>
        <begin position="64"/>
        <end position="80"/>
    </location>
</feature>
<gene>
    <name evidence="3" type="ORF">HAX54_028932</name>
</gene>
<evidence type="ECO:0000259" key="2">
    <source>
        <dbReference type="Pfam" id="PF20167"/>
    </source>
</evidence>
<proteinExistence type="predicted"/>
<protein>
    <recommendedName>
        <fullName evidence="2">Putative plant transposon protein domain-containing protein</fullName>
    </recommendedName>
</protein>
<feature type="compositionally biased region" description="Basic and acidic residues" evidence="1">
    <location>
        <begin position="17"/>
        <end position="30"/>
    </location>
</feature>
<organism evidence="3 4">
    <name type="scientific">Datura stramonium</name>
    <name type="common">Jimsonweed</name>
    <name type="synonym">Common thornapple</name>
    <dbReference type="NCBI Taxonomy" id="4076"/>
    <lineage>
        <taxon>Eukaryota</taxon>
        <taxon>Viridiplantae</taxon>
        <taxon>Streptophyta</taxon>
        <taxon>Embryophyta</taxon>
        <taxon>Tracheophyta</taxon>
        <taxon>Spermatophyta</taxon>
        <taxon>Magnoliopsida</taxon>
        <taxon>eudicotyledons</taxon>
        <taxon>Gunneridae</taxon>
        <taxon>Pentapetalae</taxon>
        <taxon>asterids</taxon>
        <taxon>lamiids</taxon>
        <taxon>Solanales</taxon>
        <taxon>Solanaceae</taxon>
        <taxon>Solanoideae</taxon>
        <taxon>Datureae</taxon>
        <taxon>Datura</taxon>
    </lineage>
</organism>
<dbReference type="InterPro" id="IPR046796">
    <property type="entry name" value="Transposase_32_dom"/>
</dbReference>
<keyword evidence="4" id="KW-1185">Reference proteome</keyword>
<comment type="caution">
    <text evidence="3">The sequence shown here is derived from an EMBL/GenBank/DDBJ whole genome shotgun (WGS) entry which is preliminary data.</text>
</comment>
<accession>A0ABS8V7B1</accession>
<evidence type="ECO:0000256" key="1">
    <source>
        <dbReference type="SAM" id="MobiDB-lite"/>
    </source>
</evidence>
<feature type="domain" description="Putative plant transposon protein" evidence="2">
    <location>
        <begin position="160"/>
        <end position="253"/>
    </location>
</feature>
<sequence>MPPKFQPTRGGARRRVVRDDNTHHLRKENTNFDGEIQEVGTVEPTPSYQTRFTTRQQAVNPQYNEGNDSSTDGSSSSSDSLDLDEGSGNEATSSSVEDTEPISGYIIKGKMLGIVGKVRIIGSELPEYSDIEAKYKFYGLGWMSEAPKWLVSTGLNGWTTLVLANTKERIVKSTLIFAAKFWWAVVWLRLFPIGGDNTLAEYRAVLAATLVLGFPLNMGAIIIEEINCRAMKLSTSLPFPCLITRLYREAHVPVLAGIDMETYATNKYDLEKSKDESRYDLKLQKPILYVFGPNGRTARATKSSTELAGEATGVELVF</sequence>
<dbReference type="EMBL" id="JACEIK010003565">
    <property type="protein sequence ID" value="MCD9642241.1"/>
    <property type="molecule type" value="Genomic_DNA"/>
</dbReference>
<feature type="region of interest" description="Disordered" evidence="1">
    <location>
        <begin position="1"/>
        <end position="97"/>
    </location>
</feature>
<dbReference type="Pfam" id="PF20167">
    <property type="entry name" value="Transposase_32"/>
    <property type="match status" value="1"/>
</dbReference>
<evidence type="ECO:0000313" key="3">
    <source>
        <dbReference type="EMBL" id="MCD9642241.1"/>
    </source>
</evidence>